<evidence type="ECO:0000313" key="2">
    <source>
        <dbReference type="EMBL" id="TKW19282.1"/>
    </source>
</evidence>
<gene>
    <name evidence="2" type="ORF">SEVIR_4G010300v2</name>
</gene>
<feature type="compositionally biased region" description="Basic residues" evidence="1">
    <location>
        <begin position="36"/>
        <end position="52"/>
    </location>
</feature>
<dbReference type="AlphaFoldDB" id="A0A4U6UU63"/>
<evidence type="ECO:0000313" key="3">
    <source>
        <dbReference type="Proteomes" id="UP000298652"/>
    </source>
</evidence>
<reference evidence="2" key="1">
    <citation type="submission" date="2019-03" db="EMBL/GenBank/DDBJ databases">
        <title>WGS assembly of Setaria viridis.</title>
        <authorList>
            <person name="Huang P."/>
            <person name="Jenkins J."/>
            <person name="Grimwood J."/>
            <person name="Barry K."/>
            <person name="Healey A."/>
            <person name="Mamidi S."/>
            <person name="Sreedasyam A."/>
            <person name="Shu S."/>
            <person name="Feldman M."/>
            <person name="Wu J."/>
            <person name="Yu Y."/>
            <person name="Chen C."/>
            <person name="Johnson J."/>
            <person name="Rokhsar D."/>
            <person name="Baxter I."/>
            <person name="Schmutz J."/>
            <person name="Brutnell T."/>
            <person name="Kellogg E."/>
        </authorList>
    </citation>
    <scope>NUCLEOTIDE SEQUENCE [LARGE SCALE GENOMIC DNA]</scope>
</reference>
<accession>A0A4U6UU63</accession>
<proteinExistence type="predicted"/>
<sequence length="119" mass="13225">MALAREAQTGNKNSSRESGGNERKKGRRGGGSGIWKPKRKQRRTRRRRRRHQPPPQHPHAPSAFACKGSVWGPGVISTRSITVRFPLDFGAFVSCTEQTNPSADALLIDQVDLNGIMRH</sequence>
<dbReference type="EMBL" id="CM016555">
    <property type="protein sequence ID" value="TKW19282.1"/>
    <property type="molecule type" value="Genomic_DNA"/>
</dbReference>
<organism evidence="2 3">
    <name type="scientific">Setaria viridis</name>
    <name type="common">Green bristlegrass</name>
    <name type="synonym">Setaria italica subsp. viridis</name>
    <dbReference type="NCBI Taxonomy" id="4556"/>
    <lineage>
        <taxon>Eukaryota</taxon>
        <taxon>Viridiplantae</taxon>
        <taxon>Streptophyta</taxon>
        <taxon>Embryophyta</taxon>
        <taxon>Tracheophyta</taxon>
        <taxon>Spermatophyta</taxon>
        <taxon>Magnoliopsida</taxon>
        <taxon>Liliopsida</taxon>
        <taxon>Poales</taxon>
        <taxon>Poaceae</taxon>
        <taxon>PACMAD clade</taxon>
        <taxon>Panicoideae</taxon>
        <taxon>Panicodae</taxon>
        <taxon>Paniceae</taxon>
        <taxon>Cenchrinae</taxon>
        <taxon>Setaria</taxon>
    </lineage>
</organism>
<feature type="region of interest" description="Disordered" evidence="1">
    <location>
        <begin position="1"/>
        <end position="65"/>
    </location>
</feature>
<keyword evidence="3" id="KW-1185">Reference proteome</keyword>
<dbReference type="Gramene" id="TKW19282">
    <property type="protein sequence ID" value="TKW19282"/>
    <property type="gene ID" value="SEVIR_4G010300v2"/>
</dbReference>
<evidence type="ECO:0000256" key="1">
    <source>
        <dbReference type="SAM" id="MobiDB-lite"/>
    </source>
</evidence>
<name>A0A4U6UU63_SETVI</name>
<protein>
    <submittedName>
        <fullName evidence="2">Uncharacterized protein</fullName>
    </submittedName>
</protein>
<dbReference type="Proteomes" id="UP000298652">
    <property type="component" value="Chromosome 4"/>
</dbReference>